<dbReference type="InterPro" id="IPR036249">
    <property type="entry name" value="Thioredoxin-like_sf"/>
</dbReference>
<dbReference type="HOGENOM" id="CLU_024937_0_0_1"/>
<dbReference type="PANTHER" id="PTHR45672:SF3">
    <property type="entry name" value="THIOREDOXIN DOMAIN-CONTAINING PROTEIN 5"/>
    <property type="match status" value="1"/>
</dbReference>
<dbReference type="STRING" id="1071381.G8BZU9"/>
<dbReference type="GO" id="GO:0005789">
    <property type="term" value="C:endoplasmic reticulum membrane"/>
    <property type="evidence" value="ECO:0007669"/>
    <property type="project" value="EnsemblFungi"/>
</dbReference>
<dbReference type="OMA" id="RQVNCVE"/>
<dbReference type="EMBL" id="HE612867">
    <property type="protein sequence ID" value="CCE65427.1"/>
    <property type="molecule type" value="Genomic_DNA"/>
</dbReference>
<dbReference type="Pfam" id="PF00085">
    <property type="entry name" value="Thioredoxin"/>
    <property type="match status" value="1"/>
</dbReference>
<dbReference type="GO" id="GO:0006457">
    <property type="term" value="P:protein folding"/>
    <property type="evidence" value="ECO:0007669"/>
    <property type="project" value="TreeGrafter"/>
</dbReference>
<keyword evidence="6" id="KW-1185">Reference proteome</keyword>
<dbReference type="GO" id="GO:0019153">
    <property type="term" value="F:protein-disulfide reductase (glutathione) activity"/>
    <property type="evidence" value="ECO:0007669"/>
    <property type="project" value="EnsemblFungi"/>
</dbReference>
<keyword evidence="3" id="KW-0472">Membrane</keyword>
<dbReference type="PANTHER" id="PTHR45672">
    <property type="entry name" value="PROTEIN DISULFIDE-ISOMERASE C17H9.14C-RELATED"/>
    <property type="match status" value="1"/>
</dbReference>
<evidence type="ECO:0000256" key="2">
    <source>
        <dbReference type="ARBA" id="ARBA00022729"/>
    </source>
</evidence>
<keyword evidence="3" id="KW-0812">Transmembrane</keyword>
<feature type="domain" description="Thioredoxin" evidence="4">
    <location>
        <begin position="24"/>
        <end position="140"/>
    </location>
</feature>
<name>G8BZU9_TETPH</name>
<organism evidence="5 6">
    <name type="scientific">Tetrapisispora phaffii (strain ATCC 24235 / CBS 4417 / NBRC 1672 / NRRL Y-8282 / UCD 70-5)</name>
    <name type="common">Yeast</name>
    <name type="synonym">Fabospora phaffii</name>
    <dbReference type="NCBI Taxonomy" id="1071381"/>
    <lineage>
        <taxon>Eukaryota</taxon>
        <taxon>Fungi</taxon>
        <taxon>Dikarya</taxon>
        <taxon>Ascomycota</taxon>
        <taxon>Saccharomycotina</taxon>
        <taxon>Saccharomycetes</taxon>
        <taxon>Saccharomycetales</taxon>
        <taxon>Saccharomycetaceae</taxon>
        <taxon>Tetrapisispora</taxon>
    </lineage>
</organism>
<dbReference type="PROSITE" id="PS51352">
    <property type="entry name" value="THIOREDOXIN_2"/>
    <property type="match status" value="1"/>
</dbReference>
<dbReference type="CDD" id="cd02961">
    <property type="entry name" value="PDI_a_family"/>
    <property type="match status" value="1"/>
</dbReference>
<dbReference type="RefSeq" id="XP_003687861.1">
    <property type="nucleotide sequence ID" value="XM_003687813.1"/>
</dbReference>
<reference evidence="5 6" key="1">
    <citation type="journal article" date="2011" name="Proc. Natl. Acad. Sci. U.S.A.">
        <title>Evolutionary erosion of yeast sex chromosomes by mating-type switching accidents.</title>
        <authorList>
            <person name="Gordon J.L."/>
            <person name="Armisen D."/>
            <person name="Proux-Wera E."/>
            <person name="Oheigeartaigh S.S."/>
            <person name="Byrne K.P."/>
            <person name="Wolfe K.H."/>
        </authorList>
    </citation>
    <scope>NUCLEOTIDE SEQUENCE [LARGE SCALE GENOMIC DNA]</scope>
    <source>
        <strain evidence="6">ATCC 24235 / CBS 4417 / NBRC 1672 / NRRL Y-8282 / UCD 70-5</strain>
    </source>
</reference>
<gene>
    <name evidence="5" type="primary">TPHA0L00710</name>
    <name evidence="5" type="ordered locus">TPHA_0L00710</name>
</gene>
<dbReference type="InterPro" id="IPR013766">
    <property type="entry name" value="Thioredoxin_domain"/>
</dbReference>
<feature type="transmembrane region" description="Helical" evidence="3">
    <location>
        <begin position="653"/>
        <end position="670"/>
    </location>
</feature>
<protein>
    <recommendedName>
        <fullName evidence="4">Thioredoxin domain-containing protein</fullName>
    </recommendedName>
</protein>
<dbReference type="KEGG" id="tpf:TPHA_0L00710"/>
<sequence length="701" mass="81642">MRDKQVNSILYLVFLFFVFKVICISAVDEFPDPLTSANFEDEIKTGYHIIEFYSPYCSHCKSLAPIWKETWEKFQKESASSKLKFSQVNCVESGDLCSQEKVRAYPKVSLYQNGSFIKDYPDGNKRTVEQFIKFANEVIQENTENETDSTIDAISNLSKETIPLDKEAIINLLAGGAKFPYFISFWPSDLNYQDDSFTFTNCKDCETFKEKWKSISEHLSDSGIQGAHFDCKKYPEVCKQLNFQELTIKDKEKSPILLLLVPMRKTNNIFEFKDSLDSPESMILDFATRTSFNAQLKHITKGEINEIINRKVDYNNSRSANKLFLVFQYNETQVFQEDFVVLEYLIEILNNYENIYLYQCKDDLRTLILNSYDRFVDLINYNATESKKRRNDEYINMYSITQKPTFFIFREGDLLSSAFNSYSTAEFRSPGYIVSWLDQVNLTKLTEVTEDNFSMLLQYANDIYQIITIQLIDTSSEDMINQSNQYLDNYLLALDDYEHTRMGYLVKLINKKRTDKSNKLDKMKNNKVDDKTIVRTKLQQLEYDFNKKILIAYIDISENLDLLNSYGIKPKDREFEVGDIIIINKQTLKVYYSDISGKDLRASSPFELRESLTSVSIPEISNFKMKGKVLSKIHKSPSKSLHFNISHHLSPQNAIICIVVVILIIFRKFIRHRVAKLLRKSENNDAASNNEFTLTKSKFND</sequence>
<evidence type="ECO:0000313" key="6">
    <source>
        <dbReference type="Proteomes" id="UP000005666"/>
    </source>
</evidence>
<dbReference type="GO" id="GO:0006621">
    <property type="term" value="P:protein retention in ER lumen"/>
    <property type="evidence" value="ECO:0007669"/>
    <property type="project" value="EnsemblFungi"/>
</dbReference>
<proteinExistence type="inferred from homology"/>
<evidence type="ECO:0000256" key="1">
    <source>
        <dbReference type="ARBA" id="ARBA00006347"/>
    </source>
</evidence>
<dbReference type="GO" id="GO:0051082">
    <property type="term" value="F:unfolded protein binding"/>
    <property type="evidence" value="ECO:0007669"/>
    <property type="project" value="EnsemblFungi"/>
</dbReference>
<evidence type="ECO:0000256" key="3">
    <source>
        <dbReference type="SAM" id="Phobius"/>
    </source>
</evidence>
<dbReference type="SUPFAM" id="SSF52833">
    <property type="entry name" value="Thioredoxin-like"/>
    <property type="match status" value="2"/>
</dbReference>
<feature type="transmembrane region" description="Helical" evidence="3">
    <location>
        <begin position="9"/>
        <end position="27"/>
    </location>
</feature>
<dbReference type="eggNOG" id="KOG0191">
    <property type="taxonomic scope" value="Eukaryota"/>
</dbReference>
<keyword evidence="2" id="KW-0732">Signal</keyword>
<comment type="similarity">
    <text evidence="1">Belongs to the protein disulfide isomerase family.</text>
</comment>
<dbReference type="AlphaFoldDB" id="G8BZU9"/>
<dbReference type="InterPro" id="IPR051063">
    <property type="entry name" value="PDI"/>
</dbReference>
<evidence type="ECO:0000313" key="5">
    <source>
        <dbReference type="EMBL" id="CCE65427.1"/>
    </source>
</evidence>
<accession>G8BZU9</accession>
<dbReference type="Proteomes" id="UP000005666">
    <property type="component" value="Chromosome 12"/>
</dbReference>
<evidence type="ECO:0000259" key="4">
    <source>
        <dbReference type="PROSITE" id="PS51352"/>
    </source>
</evidence>
<dbReference type="OrthoDB" id="72053at2759"/>
<keyword evidence="3" id="KW-1133">Transmembrane helix</keyword>
<dbReference type="GO" id="GO:0036503">
    <property type="term" value="P:ERAD pathway"/>
    <property type="evidence" value="ECO:0007669"/>
    <property type="project" value="EnsemblFungi"/>
</dbReference>
<dbReference type="GeneID" id="11531742"/>
<dbReference type="Gene3D" id="3.40.30.10">
    <property type="entry name" value="Glutaredoxin"/>
    <property type="match status" value="2"/>
</dbReference>
<dbReference type="GO" id="GO:0003756">
    <property type="term" value="F:protein disulfide isomerase activity"/>
    <property type="evidence" value="ECO:0007669"/>
    <property type="project" value="EnsemblFungi"/>
</dbReference>